<dbReference type="InterPro" id="IPR011047">
    <property type="entry name" value="Quinoprotein_ADH-like_sf"/>
</dbReference>
<keyword evidence="10" id="KW-1185">Reference proteome</keyword>
<keyword evidence="3 4" id="KW-0597">Phosphoprotein</keyword>
<dbReference type="PROSITE" id="PS50110">
    <property type="entry name" value="RESPONSE_REGULATORY"/>
    <property type="match status" value="1"/>
</dbReference>
<dbReference type="SMART" id="SM00387">
    <property type="entry name" value="HATPase_c"/>
    <property type="match status" value="1"/>
</dbReference>
<dbReference type="CDD" id="cd00075">
    <property type="entry name" value="HATPase"/>
    <property type="match status" value="1"/>
</dbReference>
<dbReference type="InterPro" id="IPR036890">
    <property type="entry name" value="HATPase_C_sf"/>
</dbReference>
<evidence type="ECO:0000259" key="8">
    <source>
        <dbReference type="PROSITE" id="PS50110"/>
    </source>
</evidence>
<evidence type="ECO:0000313" key="10">
    <source>
        <dbReference type="Proteomes" id="UP001610104"/>
    </source>
</evidence>
<evidence type="ECO:0000259" key="6">
    <source>
        <dbReference type="PROSITE" id="PS01124"/>
    </source>
</evidence>
<dbReference type="InterPro" id="IPR036097">
    <property type="entry name" value="HisK_dim/P_sf"/>
</dbReference>
<name>A0ABW7MK38_9FLAO</name>
<dbReference type="InterPro" id="IPR001789">
    <property type="entry name" value="Sig_transdc_resp-reg_receiver"/>
</dbReference>
<evidence type="ECO:0000259" key="7">
    <source>
        <dbReference type="PROSITE" id="PS50109"/>
    </source>
</evidence>
<feature type="domain" description="Histidine kinase" evidence="7">
    <location>
        <begin position="819"/>
        <end position="1033"/>
    </location>
</feature>
<dbReference type="SUPFAM" id="SSF55874">
    <property type="entry name" value="ATPase domain of HSP90 chaperone/DNA topoisomerase II/histidine kinase"/>
    <property type="match status" value="1"/>
</dbReference>
<dbReference type="Pfam" id="PF07495">
    <property type="entry name" value="Y_Y_Y"/>
    <property type="match status" value="1"/>
</dbReference>
<dbReference type="Gene3D" id="2.130.10.10">
    <property type="entry name" value="YVTN repeat-like/Quinoprotein amine dehydrogenase"/>
    <property type="match status" value="2"/>
</dbReference>
<dbReference type="Gene3D" id="2.60.40.10">
    <property type="entry name" value="Immunoglobulins"/>
    <property type="match status" value="1"/>
</dbReference>
<dbReference type="RefSeq" id="WP_395436463.1">
    <property type="nucleotide sequence ID" value="NZ_JBAWKC010000001.1"/>
</dbReference>
<dbReference type="CDD" id="cd00082">
    <property type="entry name" value="HisKA"/>
    <property type="match status" value="1"/>
</dbReference>
<dbReference type="Gene3D" id="3.30.565.10">
    <property type="entry name" value="Histidine kinase-like ATPase, C-terminal domain"/>
    <property type="match status" value="1"/>
</dbReference>
<sequence>MMGFVKPEKLLICLFFLLIGIIILNPLYAQELYFKNLTVEDGLSQDDVNSIVQDSYGFIWIGTYDGLNRLDGRNLETFRRETGNPASLPDNRVSALIEDQNKRLWIGTEAGLFSYYSLLKEQFIRVKSPENVGIIFNFLHTSDHSLYALTSTGVLKLNETAEPRFEYIPNLSNTHIRDGIQLPEGDIFFAGNSGIFYLNDNNLVKLLNPEKLTFTSLIYTNKSILAGGNTGLFTIDSVDGIKKLQNSQMPEASIMSMTKDQTGNIWIGTQNHGLLQLDSSLKYANQITSSRTNPRGLLSNTILKLYHDRFNNLWVGNRHGLCYTNLHNSGFNAIDLQSLNRPNVRSMSVEGSNLILGISNEGLFNYDLKSDRLEKIKGLNIDYVNQIAKIDKTLYVCSNRGLQVLKGDNNLEQVLNNPNHPTNIKCIEKDHYGRLFIGTPEGMLVKENNEVKWLREAFPSLQNFSQYHIFRMLFDPNFNQLLIGTISKGLIVLNIEDNGHVTRLDKEVLMGVKGNPVTNTSVWCFHQGKDNTTWIGSDVGLFKRKGNSDFFEQVEVEGVIDKKIMSIIEDSHNKLWLSSTHGLIHYNPNTKKVKTYTYDDGLLSSSMTEASGYYGKQLFFGTTNGVNYVNPLEISPNPYHPQLLLSNLKVNNELVKPDVKLFGSVILNENINSTERLSLNHLQNNVSLDFSGTNYANNSRNNFRYRLEGYDNEWVYTSTNSFISYSKLDPGNYTLHVQIEDNEGNWTKKSIRLPISIIPSPWKTKLAYAIYAIIICLMISGFIYFWFHKERLDHQIELDQIKINQDKELRDKQLRFLVDVGHEFKTPLSLILAPFNDLMNRTLSTEQKKMCMEIVSRNIHRMNFLVNQLLDFGKISEGEKLVKVTKKDLRQAIIDYTKAFQWQVLHEEIDLRLNLDKCEGYFDRNVLEKGFYNILSNAFKYTPSGGVIDISLKVEKLKDFEYAIITVSDSGPGVPDSQKELIFERFYHGKDRASSGIGLHLAQSLIQAHGGSISVEDSELGGTKFKIRLPISSNYYDDKAIDENIEEVFDTGKYEDSVFDDEAIEKGETILIVEDDHDLRNYLKMSLQNDYSILEASNGEQGLFLAEENLPDMVISDIMMPLMDGIEMCQKLKSNKDTSHIPLIFLTAKTDVEYQKKGLEAGAWDFINKPFDSEALHRKVDNILETRNKFKTYLMDQNINLDIKSHYTSYDQKLIKNINQIIESNFNNPNFTVNDLASKVGLSRMHLHRKLKTLVGETGRSIITSVKIKYSVDMFDNGCDRVQEAMDAVGITNYGKFNNNFKKIMNVTATEYIANLKQKK</sequence>
<dbReference type="InterPro" id="IPR003594">
    <property type="entry name" value="HATPase_dom"/>
</dbReference>
<dbReference type="Proteomes" id="UP001610104">
    <property type="component" value="Unassembled WGS sequence"/>
</dbReference>
<organism evidence="9 10">
    <name type="scientific">Gaetbulibacter aquiaggeris</name>
    <dbReference type="NCBI Taxonomy" id="1735373"/>
    <lineage>
        <taxon>Bacteria</taxon>
        <taxon>Pseudomonadati</taxon>
        <taxon>Bacteroidota</taxon>
        <taxon>Flavobacteriia</taxon>
        <taxon>Flavobacteriales</taxon>
        <taxon>Flavobacteriaceae</taxon>
        <taxon>Gaetbulibacter</taxon>
    </lineage>
</organism>
<dbReference type="SMART" id="SM00388">
    <property type="entry name" value="HisKA"/>
    <property type="match status" value="1"/>
</dbReference>
<proteinExistence type="predicted"/>
<dbReference type="InterPro" id="IPR003661">
    <property type="entry name" value="HisK_dim/P_dom"/>
</dbReference>
<reference evidence="9 10" key="1">
    <citation type="submission" date="2024-02" db="EMBL/GenBank/DDBJ databases">
        <title>A Gaetbulibacter species isolated from tidal flats and genomic insights of their niches.</title>
        <authorList>
            <person name="Ye Y."/>
        </authorList>
    </citation>
    <scope>NUCLEOTIDE SEQUENCE [LARGE SCALE GENOMIC DNA]</scope>
    <source>
        <strain evidence="9 10">KEM-8</strain>
    </source>
</reference>
<dbReference type="InterPro" id="IPR004358">
    <property type="entry name" value="Sig_transdc_His_kin-like_C"/>
</dbReference>
<dbReference type="Gene3D" id="1.10.10.60">
    <property type="entry name" value="Homeodomain-like"/>
    <property type="match status" value="1"/>
</dbReference>
<dbReference type="InterPro" id="IPR011123">
    <property type="entry name" value="Y_Y_Y"/>
</dbReference>
<feature type="modified residue" description="4-aspartylphosphate" evidence="4">
    <location>
        <position position="1117"/>
    </location>
</feature>
<accession>A0ABW7MK38</accession>
<dbReference type="CDD" id="cd17574">
    <property type="entry name" value="REC_OmpR"/>
    <property type="match status" value="1"/>
</dbReference>
<dbReference type="SMART" id="SM00448">
    <property type="entry name" value="REC"/>
    <property type="match status" value="1"/>
</dbReference>
<dbReference type="InterPro" id="IPR015943">
    <property type="entry name" value="WD40/YVTN_repeat-like_dom_sf"/>
</dbReference>
<evidence type="ECO:0000256" key="3">
    <source>
        <dbReference type="ARBA" id="ARBA00022553"/>
    </source>
</evidence>
<gene>
    <name evidence="9" type="ORF">V8G56_00435</name>
</gene>
<evidence type="ECO:0000256" key="2">
    <source>
        <dbReference type="ARBA" id="ARBA00012438"/>
    </source>
</evidence>
<dbReference type="SUPFAM" id="SSF52172">
    <property type="entry name" value="CheY-like"/>
    <property type="match status" value="1"/>
</dbReference>
<dbReference type="PROSITE" id="PS50109">
    <property type="entry name" value="HIS_KIN"/>
    <property type="match status" value="1"/>
</dbReference>
<dbReference type="EMBL" id="JBAWKC010000001">
    <property type="protein sequence ID" value="MFH6767185.1"/>
    <property type="molecule type" value="Genomic_DNA"/>
</dbReference>
<dbReference type="InterPro" id="IPR005467">
    <property type="entry name" value="His_kinase_dom"/>
</dbReference>
<dbReference type="Gene3D" id="1.10.287.130">
    <property type="match status" value="1"/>
</dbReference>
<dbReference type="SUPFAM" id="SSF50998">
    <property type="entry name" value="Quinoprotein alcohol dehydrogenase-like"/>
    <property type="match status" value="1"/>
</dbReference>
<dbReference type="Pfam" id="PF07494">
    <property type="entry name" value="Reg_prop"/>
    <property type="match status" value="3"/>
</dbReference>
<keyword evidence="5" id="KW-0472">Membrane</keyword>
<dbReference type="PANTHER" id="PTHR43547">
    <property type="entry name" value="TWO-COMPONENT HISTIDINE KINASE"/>
    <property type="match status" value="1"/>
</dbReference>
<dbReference type="InterPro" id="IPR013783">
    <property type="entry name" value="Ig-like_fold"/>
</dbReference>
<dbReference type="SUPFAM" id="SSF47384">
    <property type="entry name" value="Homodimeric domain of signal transducing histidine kinase"/>
    <property type="match status" value="1"/>
</dbReference>
<evidence type="ECO:0000256" key="5">
    <source>
        <dbReference type="SAM" id="Phobius"/>
    </source>
</evidence>
<protein>
    <recommendedName>
        <fullName evidence="2">histidine kinase</fullName>
        <ecNumber evidence="2">2.7.13.3</ecNumber>
    </recommendedName>
</protein>
<evidence type="ECO:0000256" key="4">
    <source>
        <dbReference type="PROSITE-ProRule" id="PRU00169"/>
    </source>
</evidence>
<feature type="domain" description="HTH araC/xylS-type" evidence="6">
    <location>
        <begin position="1216"/>
        <end position="1315"/>
    </location>
</feature>
<dbReference type="InterPro" id="IPR011110">
    <property type="entry name" value="Reg_prop"/>
</dbReference>
<dbReference type="InterPro" id="IPR011006">
    <property type="entry name" value="CheY-like_superfamily"/>
</dbReference>
<comment type="caution">
    <text evidence="9">The sequence shown here is derived from an EMBL/GenBank/DDBJ whole genome shotgun (WGS) entry which is preliminary data.</text>
</comment>
<keyword evidence="5" id="KW-1133">Transmembrane helix</keyword>
<dbReference type="InterPro" id="IPR018060">
    <property type="entry name" value="HTH_AraC"/>
</dbReference>
<dbReference type="SMART" id="SM00342">
    <property type="entry name" value="HTH_ARAC"/>
    <property type="match status" value="1"/>
</dbReference>
<evidence type="ECO:0000256" key="1">
    <source>
        <dbReference type="ARBA" id="ARBA00000085"/>
    </source>
</evidence>
<feature type="transmembrane region" description="Helical" evidence="5">
    <location>
        <begin position="766"/>
        <end position="787"/>
    </location>
</feature>
<dbReference type="PRINTS" id="PR00344">
    <property type="entry name" value="BCTRLSENSOR"/>
</dbReference>
<feature type="domain" description="Response regulatory" evidence="8">
    <location>
        <begin position="1069"/>
        <end position="1184"/>
    </location>
</feature>
<dbReference type="Pfam" id="PF00072">
    <property type="entry name" value="Response_reg"/>
    <property type="match status" value="1"/>
</dbReference>
<evidence type="ECO:0000313" key="9">
    <source>
        <dbReference type="EMBL" id="MFH6767185.1"/>
    </source>
</evidence>
<dbReference type="Pfam" id="PF02518">
    <property type="entry name" value="HATPase_c"/>
    <property type="match status" value="1"/>
</dbReference>
<dbReference type="Gene3D" id="3.40.50.2300">
    <property type="match status" value="1"/>
</dbReference>
<dbReference type="SUPFAM" id="SSF63829">
    <property type="entry name" value="Calcium-dependent phosphotriesterase"/>
    <property type="match status" value="1"/>
</dbReference>
<dbReference type="EC" id="2.7.13.3" evidence="2"/>
<dbReference type="PROSITE" id="PS01124">
    <property type="entry name" value="HTH_ARAC_FAMILY_2"/>
    <property type="match status" value="1"/>
</dbReference>
<comment type="catalytic activity">
    <reaction evidence="1">
        <text>ATP + protein L-histidine = ADP + protein N-phospho-L-histidine.</text>
        <dbReference type="EC" id="2.7.13.3"/>
    </reaction>
</comment>
<dbReference type="Pfam" id="PF00512">
    <property type="entry name" value="HisKA"/>
    <property type="match status" value="1"/>
</dbReference>
<dbReference type="PANTHER" id="PTHR43547:SF2">
    <property type="entry name" value="HYBRID SIGNAL TRANSDUCTION HISTIDINE KINASE C"/>
    <property type="match status" value="1"/>
</dbReference>
<keyword evidence="5" id="KW-0812">Transmembrane</keyword>